<proteinExistence type="predicted"/>
<dbReference type="EMBL" id="NDXW01000001">
    <property type="protein sequence ID" value="RDH43863.1"/>
    <property type="molecule type" value="Genomic_DNA"/>
</dbReference>
<sequence>MFFLDESSVNELLFKRLLDIPEDHEFQLKKHKISVNEKVKEQFVFQEFNKDGQLNASYKVIRVNPDHYYDAPLVYAKFDAYGLKIAQSFIHNE</sequence>
<dbReference type="AlphaFoldDB" id="A0A4P9VKT4"/>
<comment type="caution">
    <text evidence="1">The sequence shown here is derived from an EMBL/GenBank/DDBJ whole genome shotgun (WGS) entry which is preliminary data.</text>
</comment>
<dbReference type="RefSeq" id="WP_094787100.1">
    <property type="nucleotide sequence ID" value="NZ_NDXW01000001.1"/>
</dbReference>
<evidence type="ECO:0000313" key="2">
    <source>
        <dbReference type="Proteomes" id="UP000257039"/>
    </source>
</evidence>
<dbReference type="Proteomes" id="UP000257039">
    <property type="component" value="Unassembled WGS sequence"/>
</dbReference>
<accession>A0A4P9VKT4</accession>
<evidence type="ECO:0000313" key="1">
    <source>
        <dbReference type="EMBL" id="RDH43863.1"/>
    </source>
</evidence>
<name>A0A4P9VKT4_9GAMM</name>
<reference evidence="1 2" key="1">
    <citation type="submission" date="2017-04" db="EMBL/GenBank/DDBJ databases">
        <title>Draft genome sequence of Zooshikella ganghwensis VG4 isolated from Red Sea sediments.</title>
        <authorList>
            <person name="Rehman Z."/>
            <person name="Alam I."/>
            <person name="Kamau A."/>
            <person name="Bajic V."/>
            <person name="Leiknes T."/>
        </authorList>
    </citation>
    <scope>NUCLEOTIDE SEQUENCE [LARGE SCALE GENOMIC DNA]</scope>
    <source>
        <strain evidence="1 2">VG4</strain>
    </source>
</reference>
<protein>
    <submittedName>
        <fullName evidence="1">Uncharacterized protein</fullName>
    </submittedName>
</protein>
<keyword evidence="2" id="KW-1185">Reference proteome</keyword>
<organism evidence="1 2">
    <name type="scientific">Zooshikella ganghwensis</name>
    <dbReference type="NCBI Taxonomy" id="202772"/>
    <lineage>
        <taxon>Bacteria</taxon>
        <taxon>Pseudomonadati</taxon>
        <taxon>Pseudomonadota</taxon>
        <taxon>Gammaproteobacteria</taxon>
        <taxon>Oceanospirillales</taxon>
        <taxon>Zooshikellaceae</taxon>
        <taxon>Zooshikella</taxon>
    </lineage>
</organism>
<gene>
    <name evidence="1" type="ORF">B9G39_10635</name>
</gene>